<evidence type="ECO:0000256" key="6">
    <source>
        <dbReference type="SAM" id="Phobius"/>
    </source>
</evidence>
<feature type="transmembrane region" description="Helical" evidence="6">
    <location>
        <begin position="30"/>
        <end position="46"/>
    </location>
</feature>
<reference evidence="7 8" key="1">
    <citation type="submission" date="2019-12" db="EMBL/GenBank/DDBJ databases">
        <title>Defluviitalea raffinosedens, isolated from a biogas fermenter, genome sequencing and characterization.</title>
        <authorList>
            <person name="Rettenmaier R."/>
            <person name="Schneider M."/>
            <person name="Neuhaus K."/>
            <person name="Liebl W."/>
            <person name="Zverlov V."/>
        </authorList>
    </citation>
    <scope>NUCLEOTIDE SEQUENCE [LARGE SCALE GENOMIC DNA]</scope>
    <source>
        <strain evidence="7 8">249c-K6</strain>
    </source>
</reference>
<keyword evidence="2" id="KW-1003">Cell membrane</keyword>
<proteinExistence type="predicted"/>
<comment type="caution">
    <text evidence="7">The sequence shown here is derived from an EMBL/GenBank/DDBJ whole genome shotgun (WGS) entry which is preliminary data.</text>
</comment>
<keyword evidence="4 6" id="KW-1133">Transmembrane helix</keyword>
<keyword evidence="5 6" id="KW-0472">Membrane</keyword>
<dbReference type="Pfam" id="PF03788">
    <property type="entry name" value="LrgA"/>
    <property type="match status" value="1"/>
</dbReference>
<evidence type="ECO:0000313" key="7">
    <source>
        <dbReference type="EMBL" id="KAE9631192.1"/>
    </source>
</evidence>
<evidence type="ECO:0000256" key="1">
    <source>
        <dbReference type="ARBA" id="ARBA00004651"/>
    </source>
</evidence>
<evidence type="ECO:0000256" key="2">
    <source>
        <dbReference type="ARBA" id="ARBA00022475"/>
    </source>
</evidence>
<keyword evidence="8" id="KW-1185">Reference proteome</keyword>
<dbReference type="OrthoDB" id="3176438at2"/>
<dbReference type="Proteomes" id="UP000483018">
    <property type="component" value="Unassembled WGS sequence"/>
</dbReference>
<feature type="transmembrane region" description="Helical" evidence="6">
    <location>
        <begin position="84"/>
        <end position="106"/>
    </location>
</feature>
<dbReference type="PANTHER" id="PTHR33931">
    <property type="entry name" value="HOLIN-LIKE PROTEIN CIDA-RELATED"/>
    <property type="match status" value="1"/>
</dbReference>
<organism evidence="7 8">
    <name type="scientific">Defluviitalea raffinosedens</name>
    <dbReference type="NCBI Taxonomy" id="1450156"/>
    <lineage>
        <taxon>Bacteria</taxon>
        <taxon>Bacillati</taxon>
        <taxon>Bacillota</taxon>
        <taxon>Clostridia</taxon>
        <taxon>Lachnospirales</taxon>
        <taxon>Defluviitaleaceae</taxon>
        <taxon>Defluviitalea</taxon>
    </lineage>
</organism>
<dbReference type="RefSeq" id="WP_158741343.1">
    <property type="nucleotide sequence ID" value="NZ_JAFBEP010000013.1"/>
</dbReference>
<gene>
    <name evidence="7" type="ORF">GND95_11710</name>
</gene>
<evidence type="ECO:0000256" key="4">
    <source>
        <dbReference type="ARBA" id="ARBA00022989"/>
    </source>
</evidence>
<feature type="transmembrane region" description="Helical" evidence="6">
    <location>
        <begin position="58"/>
        <end position="78"/>
    </location>
</feature>
<dbReference type="PANTHER" id="PTHR33931:SF2">
    <property type="entry name" value="HOLIN-LIKE PROTEIN CIDA"/>
    <property type="match status" value="1"/>
</dbReference>
<evidence type="ECO:0000313" key="8">
    <source>
        <dbReference type="Proteomes" id="UP000483018"/>
    </source>
</evidence>
<comment type="subcellular location">
    <subcellularLocation>
        <location evidence="1">Cell membrane</location>
        <topology evidence="1">Multi-pass membrane protein</topology>
    </subcellularLocation>
</comment>
<name>A0A7C8LS76_9FIRM</name>
<keyword evidence="3 6" id="KW-0812">Transmembrane</keyword>
<sequence length="116" mass="12966">MKYMMQFGIILVFTFLGEVLKYLIPLPVPASIYGLVLMLAALKFKIISLDSVRETGSFLIHIMPMLFIPAAVGLLTSWNELSAFFFPVVVITVVSTIMVMGVVGRVTQFVIHKNNR</sequence>
<evidence type="ECO:0000256" key="3">
    <source>
        <dbReference type="ARBA" id="ARBA00022692"/>
    </source>
</evidence>
<accession>A0A7C8LS76</accession>
<dbReference type="InterPro" id="IPR005538">
    <property type="entry name" value="LrgA/CidA"/>
</dbReference>
<evidence type="ECO:0000256" key="5">
    <source>
        <dbReference type="ARBA" id="ARBA00023136"/>
    </source>
</evidence>
<feature type="transmembrane region" description="Helical" evidence="6">
    <location>
        <begin position="7"/>
        <end position="24"/>
    </location>
</feature>
<dbReference type="EMBL" id="WSLF01000013">
    <property type="protein sequence ID" value="KAE9631192.1"/>
    <property type="molecule type" value="Genomic_DNA"/>
</dbReference>
<dbReference type="AlphaFoldDB" id="A0A7C8LS76"/>
<dbReference type="GO" id="GO:0005886">
    <property type="term" value="C:plasma membrane"/>
    <property type="evidence" value="ECO:0007669"/>
    <property type="project" value="UniProtKB-SubCell"/>
</dbReference>
<protein>
    <submittedName>
        <fullName evidence="7">CidA/LrgA family protein</fullName>
    </submittedName>
</protein>